<evidence type="ECO:0000256" key="5">
    <source>
        <dbReference type="ARBA" id="ARBA00022989"/>
    </source>
</evidence>
<comment type="subcellular location">
    <subcellularLocation>
        <location evidence="1">Cell membrane</location>
        <topology evidence="1">Multi-pass membrane protein</topology>
    </subcellularLocation>
</comment>
<dbReference type="EMBL" id="CWGJ01000006">
    <property type="protein sequence ID" value="CRX37838.1"/>
    <property type="molecule type" value="Genomic_DNA"/>
</dbReference>
<evidence type="ECO:0000256" key="7">
    <source>
        <dbReference type="SAM" id="Phobius"/>
    </source>
</evidence>
<keyword evidence="3" id="KW-1003">Cell membrane</keyword>
<dbReference type="AlphaFoldDB" id="A0A0H5DPE1"/>
<dbReference type="Pfam" id="PF07681">
    <property type="entry name" value="DoxX"/>
    <property type="match status" value="1"/>
</dbReference>
<organism evidence="8 9">
    <name type="scientific">Estrella lausannensis</name>
    <dbReference type="NCBI Taxonomy" id="483423"/>
    <lineage>
        <taxon>Bacteria</taxon>
        <taxon>Pseudomonadati</taxon>
        <taxon>Chlamydiota</taxon>
        <taxon>Chlamydiia</taxon>
        <taxon>Parachlamydiales</taxon>
        <taxon>Candidatus Criblamydiaceae</taxon>
        <taxon>Estrella</taxon>
    </lineage>
</organism>
<dbReference type="OrthoDB" id="1494630at2"/>
<dbReference type="Proteomes" id="UP000220251">
    <property type="component" value="Unassembled WGS sequence"/>
</dbReference>
<dbReference type="GO" id="GO:0005886">
    <property type="term" value="C:plasma membrane"/>
    <property type="evidence" value="ECO:0007669"/>
    <property type="project" value="UniProtKB-SubCell"/>
</dbReference>
<dbReference type="InterPro" id="IPR032808">
    <property type="entry name" value="DoxX"/>
</dbReference>
<evidence type="ECO:0000256" key="2">
    <source>
        <dbReference type="ARBA" id="ARBA00006679"/>
    </source>
</evidence>
<feature type="transmembrane region" description="Helical" evidence="7">
    <location>
        <begin position="74"/>
        <end position="92"/>
    </location>
</feature>
<reference evidence="9" key="1">
    <citation type="submission" date="2015-06" db="EMBL/GenBank/DDBJ databases">
        <authorList>
            <person name="Bertelli C."/>
        </authorList>
    </citation>
    <scope>NUCLEOTIDE SEQUENCE [LARGE SCALE GENOMIC DNA]</scope>
    <source>
        <strain evidence="9">CRIB-30</strain>
    </source>
</reference>
<protein>
    <submittedName>
        <fullName evidence="8">Putative membrane protein</fullName>
    </submittedName>
</protein>
<accession>A0A0H5DPE1</accession>
<sequence>MTWLESFGMLIGRLFIASYFLLAGTSKLSSFKESLLLYEKHSIPYPALFLNLSAALLIMGAIGVLVGYRTRISALFLILALLPTTFIFHNFWSQEGDALIFSAVFFFKDIAITGGLLYVLSRGAGLCSIDAIRKRRIAKAGLEG</sequence>
<dbReference type="PANTHER" id="PTHR33452:SF1">
    <property type="entry name" value="INNER MEMBRANE PROTEIN YPHA-RELATED"/>
    <property type="match status" value="1"/>
</dbReference>
<evidence type="ECO:0000256" key="6">
    <source>
        <dbReference type="ARBA" id="ARBA00023136"/>
    </source>
</evidence>
<feature type="transmembrane region" description="Helical" evidence="7">
    <location>
        <begin position="45"/>
        <end position="67"/>
    </location>
</feature>
<evidence type="ECO:0000256" key="1">
    <source>
        <dbReference type="ARBA" id="ARBA00004651"/>
    </source>
</evidence>
<gene>
    <name evidence="8" type="ORF">ELAC_0483</name>
</gene>
<feature type="transmembrane region" description="Helical" evidence="7">
    <location>
        <begin position="7"/>
        <end position="25"/>
    </location>
</feature>
<feature type="transmembrane region" description="Helical" evidence="7">
    <location>
        <begin position="98"/>
        <end position="120"/>
    </location>
</feature>
<dbReference type="RefSeq" id="WP_098037688.1">
    <property type="nucleotide sequence ID" value="NZ_CWGJ01000006.1"/>
</dbReference>
<evidence type="ECO:0000256" key="4">
    <source>
        <dbReference type="ARBA" id="ARBA00022692"/>
    </source>
</evidence>
<comment type="similarity">
    <text evidence="2">Belongs to the DoxX family.</text>
</comment>
<dbReference type="PANTHER" id="PTHR33452">
    <property type="entry name" value="OXIDOREDUCTASE CATD-RELATED"/>
    <property type="match status" value="1"/>
</dbReference>
<dbReference type="InterPro" id="IPR051907">
    <property type="entry name" value="DoxX-like_oxidoreductase"/>
</dbReference>
<keyword evidence="9" id="KW-1185">Reference proteome</keyword>
<name>A0A0H5DPE1_9BACT</name>
<evidence type="ECO:0000313" key="9">
    <source>
        <dbReference type="Proteomes" id="UP000220251"/>
    </source>
</evidence>
<keyword evidence="4 7" id="KW-0812">Transmembrane</keyword>
<proteinExistence type="inferred from homology"/>
<keyword evidence="5 7" id="KW-1133">Transmembrane helix</keyword>
<keyword evidence="6 7" id="KW-0472">Membrane</keyword>
<evidence type="ECO:0000313" key="8">
    <source>
        <dbReference type="EMBL" id="CRX37838.1"/>
    </source>
</evidence>
<evidence type="ECO:0000256" key="3">
    <source>
        <dbReference type="ARBA" id="ARBA00022475"/>
    </source>
</evidence>